<dbReference type="PANTHER" id="PTHR20875">
    <property type="entry name" value="EF-HAND CALCIUM-BINDING DOMAIN-CONTAINING PROTEIN 6-RELATED"/>
    <property type="match status" value="1"/>
</dbReference>
<dbReference type="InterPro" id="IPR002048">
    <property type="entry name" value="EF_hand_dom"/>
</dbReference>
<dbReference type="InterPro" id="IPR052603">
    <property type="entry name" value="EFCB6"/>
</dbReference>
<organism evidence="2 3">
    <name type="scientific">Agrilus planipennis</name>
    <name type="common">Emerald ash borer</name>
    <name type="synonym">Agrilus marcopoli</name>
    <dbReference type="NCBI Taxonomy" id="224129"/>
    <lineage>
        <taxon>Eukaryota</taxon>
        <taxon>Metazoa</taxon>
        <taxon>Ecdysozoa</taxon>
        <taxon>Arthropoda</taxon>
        <taxon>Hexapoda</taxon>
        <taxon>Insecta</taxon>
        <taxon>Pterygota</taxon>
        <taxon>Neoptera</taxon>
        <taxon>Endopterygota</taxon>
        <taxon>Coleoptera</taxon>
        <taxon>Polyphaga</taxon>
        <taxon>Elateriformia</taxon>
        <taxon>Buprestoidea</taxon>
        <taxon>Buprestidae</taxon>
        <taxon>Agrilinae</taxon>
        <taxon>Agrilus</taxon>
    </lineage>
</organism>
<dbReference type="OrthoDB" id="272072at2759"/>
<keyword evidence="2" id="KW-1185">Reference proteome</keyword>
<evidence type="ECO:0000259" key="1">
    <source>
        <dbReference type="PROSITE" id="PS50222"/>
    </source>
</evidence>
<proteinExistence type="predicted"/>
<dbReference type="GO" id="GO:0005509">
    <property type="term" value="F:calcium ion binding"/>
    <property type="evidence" value="ECO:0007669"/>
    <property type="project" value="InterPro"/>
</dbReference>
<dbReference type="InParanoid" id="A0A1W4WLJ6"/>
<dbReference type="PANTHER" id="PTHR20875:SF0">
    <property type="entry name" value="GH12158P"/>
    <property type="match status" value="1"/>
</dbReference>
<dbReference type="RefSeq" id="XP_018321327.1">
    <property type="nucleotide sequence ID" value="XM_018465825.1"/>
</dbReference>
<dbReference type="Proteomes" id="UP000192223">
    <property type="component" value="Unplaced"/>
</dbReference>
<dbReference type="STRING" id="224129.A0A1W4WLJ6"/>
<dbReference type="AlphaFoldDB" id="A0A1W4WLJ6"/>
<feature type="domain" description="EF-hand" evidence="1">
    <location>
        <begin position="428"/>
        <end position="454"/>
    </location>
</feature>
<dbReference type="SUPFAM" id="SSF47473">
    <property type="entry name" value="EF-hand"/>
    <property type="match status" value="3"/>
</dbReference>
<dbReference type="KEGG" id="apln:108734325"/>
<accession>A0A1W4WLJ6</accession>
<evidence type="ECO:0000313" key="3">
    <source>
        <dbReference type="RefSeq" id="XP_018321327.1"/>
    </source>
</evidence>
<dbReference type="InterPro" id="IPR011992">
    <property type="entry name" value="EF-hand-dom_pair"/>
</dbReference>
<dbReference type="PROSITE" id="PS50222">
    <property type="entry name" value="EF_HAND_2"/>
    <property type="match status" value="1"/>
</dbReference>
<dbReference type="GeneID" id="108734325"/>
<name>A0A1W4WLJ6_AGRPL</name>
<gene>
    <name evidence="3" type="primary">LOC108734325</name>
</gene>
<dbReference type="Gene3D" id="1.10.238.10">
    <property type="entry name" value="EF-hand"/>
    <property type="match status" value="3"/>
</dbReference>
<sequence length="729" mass="84228">MPHCKEIKLGNVWRSCNKIRSAIFRVGLNLWEYYLPLDHGKTNLITESQFTSVLSGPLKIVLALSDQEISELADYFKVPDGRILYRQLCEVIHGSVPDFSKNEPLVSGLEWEDPLQVNRLSGTEERRLSVLITKIASIVNLRKLLLMPFFQDYELVTKNNGTVTIAHFARILDYLKILVSADDFNLLIKRYQKDGYTINYMAFVNDIDNTIKYMEAYGILDLGGDVVSQFPGRVISAELPKLPRPEIGKILAASIFGKQSIFHPALEPPKEQRDLMTLMTRIQRHILENRIRLSEFFEDFDPLRCGKVTVSQFHRCLDAIGISGLHRLYLSLPEIETIVTQYKDPIDAGRVCWKTFEDDVNQVFTTQELEKCPSPEIEKPPQEVANLPKMGAKVWDNVQPPMRDLCEEAVEKVKNKTMKRGILLKPWFRDYDKNNNGHVSRSQMRQSILASGILLSDEELYALEERFNDDVGFNYFWFLREVEPKMEEEPLYAGYVEEMKKVNAPKRPRPGTNDEKDIIQVLAKIKGKVVRERVNIMQFMRDYDRCNEEVIHRADFERALSAAGFALTPCEMETITEIFSSPKRCCCVDYKRFCETVEEAFTQACLHRAPLIIPLQHVPAKDCTRNFLNFDERQTVNNALQKLCKKPDLKTNLMSIFTDYDKTKCGTVSQHMFMKALSLRNMADMISRKEFDAVCKAFGFERGMRDEVDYRAFMKLLDILHANDKHLPF</sequence>
<evidence type="ECO:0000313" key="2">
    <source>
        <dbReference type="Proteomes" id="UP000192223"/>
    </source>
</evidence>
<protein>
    <submittedName>
        <fullName evidence="3">Uncharacterized protein LOC108734325</fullName>
    </submittedName>
</protein>
<reference evidence="3" key="1">
    <citation type="submission" date="2025-08" db="UniProtKB">
        <authorList>
            <consortium name="RefSeq"/>
        </authorList>
    </citation>
    <scope>IDENTIFICATION</scope>
    <source>
        <tissue evidence="3">Entire body</tissue>
    </source>
</reference>